<sequence>MGLGVTCHPFEELHKLRWLSISNNNLGTGHDGDLEFVNTLSNKTSLELISINANNFGGHLPISITNLTSLSILALDLNELYGDIPAGIGNLVNLESMNTERNKFTGNIPQEIGKLQQLKKLSFSGNKFTGNIPSSVGNLTQLTHLYMSLNYLSGGIPPTLGKYQNLLLLNLNHNNLSGPIPKEVMSIPSIAIYMGMSGNNLNGSLPIEVGTLKNLGVLDLSSNMLSGEIPATLGSCVSLERLRMQDNFFVGKIPPSLNSLRGMEVLDFSYNNLSAFSKPLTKLRVITLEYNNQTGGLPPYFGNFSDLEGISTTVNNLGDETMVGHVGDFGLTRFFKEGTQNYSAPQSSTIEVRGTIGYTAEGKRPTDEMFKVGMNLHTYTKAGLPMQIEKILDSILLQNLNNQRNSKKCLISIFEIGLACSNEMPNERMNMKDATAQLITVKEKLLRGLRCRPVARSAAIHISLFRHNDYTLH</sequence>
<reference evidence="1 2" key="1">
    <citation type="journal article" date="2022" name="DNA Res.">
        <title>Chromosomal-level genome assembly of the orchid tree Bauhinia variegata (Leguminosae; Cercidoideae) supports the allotetraploid origin hypothesis of Bauhinia.</title>
        <authorList>
            <person name="Zhong Y."/>
            <person name="Chen Y."/>
            <person name="Zheng D."/>
            <person name="Pang J."/>
            <person name="Liu Y."/>
            <person name="Luo S."/>
            <person name="Meng S."/>
            <person name="Qian L."/>
            <person name="Wei D."/>
            <person name="Dai S."/>
            <person name="Zhou R."/>
        </authorList>
    </citation>
    <scope>NUCLEOTIDE SEQUENCE [LARGE SCALE GENOMIC DNA]</scope>
    <source>
        <strain evidence="1">BV-YZ2020</strain>
    </source>
</reference>
<proteinExistence type="predicted"/>
<dbReference type="Proteomes" id="UP000828941">
    <property type="component" value="Chromosome 8"/>
</dbReference>
<gene>
    <name evidence="1" type="ORF">L6164_020935</name>
</gene>
<accession>A0ACB9N1U5</accession>
<evidence type="ECO:0000313" key="1">
    <source>
        <dbReference type="EMBL" id="KAI4328595.1"/>
    </source>
</evidence>
<keyword evidence="2" id="KW-1185">Reference proteome</keyword>
<name>A0ACB9N1U5_BAUVA</name>
<evidence type="ECO:0000313" key="2">
    <source>
        <dbReference type="Proteomes" id="UP000828941"/>
    </source>
</evidence>
<dbReference type="EMBL" id="CM039433">
    <property type="protein sequence ID" value="KAI4328595.1"/>
    <property type="molecule type" value="Genomic_DNA"/>
</dbReference>
<organism evidence="1 2">
    <name type="scientific">Bauhinia variegata</name>
    <name type="common">Purple orchid tree</name>
    <name type="synonym">Phanera variegata</name>
    <dbReference type="NCBI Taxonomy" id="167791"/>
    <lineage>
        <taxon>Eukaryota</taxon>
        <taxon>Viridiplantae</taxon>
        <taxon>Streptophyta</taxon>
        <taxon>Embryophyta</taxon>
        <taxon>Tracheophyta</taxon>
        <taxon>Spermatophyta</taxon>
        <taxon>Magnoliopsida</taxon>
        <taxon>eudicotyledons</taxon>
        <taxon>Gunneridae</taxon>
        <taxon>Pentapetalae</taxon>
        <taxon>rosids</taxon>
        <taxon>fabids</taxon>
        <taxon>Fabales</taxon>
        <taxon>Fabaceae</taxon>
        <taxon>Cercidoideae</taxon>
        <taxon>Cercideae</taxon>
        <taxon>Bauhiniinae</taxon>
        <taxon>Bauhinia</taxon>
    </lineage>
</organism>
<comment type="caution">
    <text evidence="1">The sequence shown here is derived from an EMBL/GenBank/DDBJ whole genome shotgun (WGS) entry which is preliminary data.</text>
</comment>
<protein>
    <submittedName>
        <fullName evidence="1">Uncharacterized protein</fullName>
    </submittedName>
</protein>